<proteinExistence type="predicted"/>
<keyword evidence="2" id="KW-1185">Reference proteome</keyword>
<comment type="caution">
    <text evidence="1">The sequence shown here is derived from an EMBL/GenBank/DDBJ whole genome shotgun (WGS) entry which is preliminary data.</text>
</comment>
<name>A0A401JAU0_9PROT</name>
<dbReference type="Proteomes" id="UP000286806">
    <property type="component" value="Unassembled WGS sequence"/>
</dbReference>
<dbReference type="Pfam" id="PF11809">
    <property type="entry name" value="DUF3330"/>
    <property type="match status" value="1"/>
</dbReference>
<evidence type="ECO:0000313" key="2">
    <source>
        <dbReference type="Proteomes" id="UP000286806"/>
    </source>
</evidence>
<organism evidence="1 2">
    <name type="scientific">Sulfuriferula multivorans</name>
    <dbReference type="NCBI Taxonomy" id="1559896"/>
    <lineage>
        <taxon>Bacteria</taxon>
        <taxon>Pseudomonadati</taxon>
        <taxon>Pseudomonadota</taxon>
        <taxon>Betaproteobacteria</taxon>
        <taxon>Nitrosomonadales</taxon>
        <taxon>Sulfuricellaceae</taxon>
        <taxon>Sulfuriferula</taxon>
    </lineage>
</organism>
<protein>
    <recommendedName>
        <fullName evidence="3">DUF3330 domain-containing protein</fullName>
    </recommendedName>
</protein>
<dbReference type="EMBL" id="BGOW01000002">
    <property type="protein sequence ID" value="GBL44727.1"/>
    <property type="molecule type" value="Genomic_DNA"/>
</dbReference>
<dbReference type="AlphaFoldDB" id="A0A401JAU0"/>
<evidence type="ECO:0008006" key="3">
    <source>
        <dbReference type="Google" id="ProtNLM"/>
    </source>
</evidence>
<dbReference type="InterPro" id="IPR021767">
    <property type="entry name" value="TnpM"/>
</dbReference>
<dbReference type="RefSeq" id="WP_223247628.1">
    <property type="nucleotide sequence ID" value="NZ_BGOW01000002.1"/>
</dbReference>
<evidence type="ECO:0000313" key="1">
    <source>
        <dbReference type="EMBL" id="GBL44727.1"/>
    </source>
</evidence>
<reference evidence="1 2" key="1">
    <citation type="journal article" date="2019" name="Front. Microbiol.">
        <title>Genomes of Neutrophilic Sulfur-Oxidizing Chemolithoautotrophs Representing 9 Proteobacterial Species From 8 Genera.</title>
        <authorList>
            <person name="Watanabe T."/>
            <person name="Kojima H."/>
            <person name="Umezawa K."/>
            <person name="Hori C."/>
            <person name="Takasuka T.E."/>
            <person name="Kato Y."/>
            <person name="Fukui M."/>
        </authorList>
    </citation>
    <scope>NUCLEOTIDE SEQUENCE [LARGE SCALE GENOMIC DNA]</scope>
    <source>
        <strain evidence="1 2">TTN</strain>
    </source>
</reference>
<gene>
    <name evidence="1" type="ORF">SFMTTN_0528</name>
</gene>
<accession>A0A401JAU0</accession>
<sequence length="75" mass="8262">MKMPRNVNPGGGEILSCVEDAGCEITSCEVCMMEMPVSAALNEEGADYIHHFCGLDCLETWRRKARQEFPPNTAA</sequence>